<sequence length="61" mass="6710">MPSRRSLRHPVVRRLPWRRRVGHLLVSLAYLAGLVAIFGLSLLLLPDDTGVGRLLRLAAGG</sequence>
<dbReference type="AlphaFoldDB" id="A0A2N8T9A2"/>
<dbReference type="Proteomes" id="UP000236023">
    <property type="component" value="Unassembled WGS sequence"/>
</dbReference>
<evidence type="ECO:0000313" key="2">
    <source>
        <dbReference type="EMBL" id="PNG11276.1"/>
    </source>
</evidence>
<protein>
    <submittedName>
        <fullName evidence="2">Uncharacterized protein</fullName>
    </submittedName>
</protein>
<name>A0A2N8T9A2_STUST</name>
<feature type="transmembrane region" description="Helical" evidence="1">
    <location>
        <begin position="21"/>
        <end position="45"/>
    </location>
</feature>
<evidence type="ECO:0000313" key="3">
    <source>
        <dbReference type="Proteomes" id="UP000236023"/>
    </source>
</evidence>
<reference evidence="2 3" key="1">
    <citation type="submission" date="2018-01" db="EMBL/GenBank/DDBJ databases">
        <title>Denitrification phenotypes of diverse strains of Pseudomonas stutzeri.</title>
        <authorList>
            <person name="Milligan D.A."/>
            <person name="Bergaust L."/>
            <person name="Bakken L.R."/>
            <person name="Frostegard A."/>
        </authorList>
    </citation>
    <scope>NUCLEOTIDE SEQUENCE [LARGE SCALE GENOMIC DNA]</scope>
    <source>
        <strain evidence="2 3">24a75</strain>
    </source>
</reference>
<keyword evidence="1" id="KW-1133">Transmembrane helix</keyword>
<evidence type="ECO:0000256" key="1">
    <source>
        <dbReference type="SAM" id="Phobius"/>
    </source>
</evidence>
<comment type="caution">
    <text evidence="2">The sequence shown here is derived from an EMBL/GenBank/DDBJ whole genome shotgun (WGS) entry which is preliminary data.</text>
</comment>
<accession>A0A2N8T9A2</accession>
<dbReference type="RefSeq" id="WP_102893007.1">
    <property type="nucleotide sequence ID" value="NZ_JAMOHU010000014.1"/>
</dbReference>
<keyword evidence="1" id="KW-0472">Membrane</keyword>
<organism evidence="2 3">
    <name type="scientific">Stutzerimonas stutzeri</name>
    <name type="common">Pseudomonas stutzeri</name>
    <dbReference type="NCBI Taxonomy" id="316"/>
    <lineage>
        <taxon>Bacteria</taxon>
        <taxon>Pseudomonadati</taxon>
        <taxon>Pseudomonadota</taxon>
        <taxon>Gammaproteobacteria</taxon>
        <taxon>Pseudomonadales</taxon>
        <taxon>Pseudomonadaceae</taxon>
        <taxon>Stutzerimonas</taxon>
    </lineage>
</organism>
<keyword evidence="1" id="KW-0812">Transmembrane</keyword>
<gene>
    <name evidence="2" type="ORF">CXK94_01475</name>
</gene>
<dbReference type="EMBL" id="POUT01000001">
    <property type="protein sequence ID" value="PNG11276.1"/>
    <property type="molecule type" value="Genomic_DNA"/>
</dbReference>
<proteinExistence type="predicted"/>